<dbReference type="PANTHER" id="PTHR30289:SF1">
    <property type="entry name" value="PEBP (PHOSPHATIDYLETHANOLAMINE-BINDING PROTEIN) FAMILY PROTEIN"/>
    <property type="match status" value="1"/>
</dbReference>
<dbReference type="AlphaFoldDB" id="A0A932R162"/>
<evidence type="ECO:0000313" key="2">
    <source>
        <dbReference type="Proteomes" id="UP000753196"/>
    </source>
</evidence>
<proteinExistence type="predicted"/>
<dbReference type="InterPro" id="IPR036610">
    <property type="entry name" value="PEBP-like_sf"/>
</dbReference>
<name>A0A932R162_9BACT</name>
<evidence type="ECO:0000313" key="1">
    <source>
        <dbReference type="EMBL" id="MBI3631119.1"/>
    </source>
</evidence>
<gene>
    <name evidence="1" type="ORF">HY221_02170</name>
</gene>
<dbReference type="Gene3D" id="3.90.280.10">
    <property type="entry name" value="PEBP-like"/>
    <property type="match status" value="1"/>
</dbReference>
<dbReference type="PANTHER" id="PTHR30289">
    <property type="entry name" value="UNCHARACTERIZED PROTEIN YBCL-RELATED"/>
    <property type="match status" value="1"/>
</dbReference>
<dbReference type="InterPro" id="IPR008914">
    <property type="entry name" value="PEBP"/>
</dbReference>
<reference evidence="1" key="1">
    <citation type="submission" date="2020-07" db="EMBL/GenBank/DDBJ databases">
        <title>Huge and variable diversity of episymbiotic CPR bacteria and DPANN archaea in groundwater ecosystems.</title>
        <authorList>
            <person name="He C.Y."/>
            <person name="Keren R."/>
            <person name="Whittaker M."/>
            <person name="Farag I.F."/>
            <person name="Doudna J."/>
            <person name="Cate J.H.D."/>
            <person name="Banfield J.F."/>
        </authorList>
    </citation>
    <scope>NUCLEOTIDE SEQUENCE</scope>
    <source>
        <strain evidence="1">NC_groundwater_973_Pr1_S-0.2um_54_13</strain>
    </source>
</reference>
<dbReference type="SUPFAM" id="SSF49777">
    <property type="entry name" value="PEBP-like"/>
    <property type="match status" value="1"/>
</dbReference>
<dbReference type="CDD" id="cd00865">
    <property type="entry name" value="PEBP_bact_arch"/>
    <property type="match status" value="1"/>
</dbReference>
<accession>A0A932R162</accession>
<comment type="caution">
    <text evidence="1">The sequence shown here is derived from an EMBL/GenBank/DDBJ whole genome shotgun (WGS) entry which is preliminary data.</text>
</comment>
<protein>
    <submittedName>
        <fullName evidence="1">YbhB/YbcL family Raf kinase inhibitor-like protein</fullName>
    </submittedName>
</protein>
<organism evidence="1 2">
    <name type="scientific">Candidatus Sungiibacteriota bacterium</name>
    <dbReference type="NCBI Taxonomy" id="2750080"/>
    <lineage>
        <taxon>Bacteria</taxon>
        <taxon>Candidatus Sungiibacteriota</taxon>
    </lineage>
</organism>
<dbReference type="NCBIfam" id="TIGR00481">
    <property type="entry name" value="YbhB/YbcL family Raf kinase inhibitor-like protein"/>
    <property type="match status" value="1"/>
</dbReference>
<dbReference type="Pfam" id="PF01161">
    <property type="entry name" value="PBP"/>
    <property type="match status" value="1"/>
</dbReference>
<dbReference type="Proteomes" id="UP000753196">
    <property type="component" value="Unassembled WGS sequence"/>
</dbReference>
<dbReference type="EMBL" id="JACQCR010000049">
    <property type="protein sequence ID" value="MBI3631119.1"/>
    <property type="molecule type" value="Genomic_DNA"/>
</dbReference>
<dbReference type="InterPro" id="IPR005247">
    <property type="entry name" value="YbhB_YbcL/LppC-like"/>
</dbReference>
<sequence length="189" mass="20716">MNIRFFLFFLIAALTLGIGYAALFQRSGQEIYVGSKPAKIKGNMIIASSSFQHNTFIPRAYTCDGDNVHPPLEVKNIPRGTKSLALIMDDPDAPGGTWAHWTVWNIDPKTAFIAEHNVPAGASEGLTSFGKPGYGGPCPPSGTHRYFFKLYALDAILDLSPHADRATLEKAIKGHILDKRELVGLYSRQ</sequence>